<evidence type="ECO:0000313" key="3">
    <source>
        <dbReference type="Proteomes" id="UP001324427"/>
    </source>
</evidence>
<comment type="caution">
    <text evidence="2">The sequence shown here is derived from an EMBL/GenBank/DDBJ whole genome shotgun (WGS) entry which is preliminary data.</text>
</comment>
<proteinExistence type="predicted"/>
<accession>A0AAV9J3Y5</accession>
<dbReference type="Proteomes" id="UP001324427">
    <property type="component" value="Unassembled WGS sequence"/>
</dbReference>
<dbReference type="EMBL" id="JAVFHQ010000102">
    <property type="protein sequence ID" value="KAK4539304.1"/>
    <property type="molecule type" value="Genomic_DNA"/>
</dbReference>
<gene>
    <name evidence="2" type="ORF">LTR36_000797</name>
</gene>
<sequence>MLTGIMRSALRARTPFLSRPAFQAYALTVHRSIAALGHRRTFAVYGGGKRLPDVDTLYAGRATCCTSTVTDPTYYELSLQPDMREADYLYAAARAEGHLFHAISQEVASQAPGSSPYHHFAVALYTSGAGSASIKLAIPSSVRRRPAATVLDTSALNEHVARHPHALPRGREPLSARHQERQPAHHRVSADRPVGYC</sequence>
<reference evidence="2 3" key="1">
    <citation type="submission" date="2021-11" db="EMBL/GenBank/DDBJ databases">
        <title>Black yeast isolated from Biological Soil Crust.</title>
        <authorList>
            <person name="Kurbessoian T."/>
        </authorList>
    </citation>
    <scope>NUCLEOTIDE SEQUENCE [LARGE SCALE GENOMIC DNA]</scope>
    <source>
        <strain evidence="2 3">CCFEE 5522</strain>
    </source>
</reference>
<evidence type="ECO:0000313" key="2">
    <source>
        <dbReference type="EMBL" id="KAK4539304.1"/>
    </source>
</evidence>
<name>A0AAV9J3Y5_9PEZI</name>
<evidence type="ECO:0000256" key="1">
    <source>
        <dbReference type="SAM" id="MobiDB-lite"/>
    </source>
</evidence>
<protein>
    <submittedName>
        <fullName evidence="2">Uncharacterized protein</fullName>
    </submittedName>
</protein>
<organism evidence="2 3">
    <name type="scientific">Oleoguttula mirabilis</name>
    <dbReference type="NCBI Taxonomy" id="1507867"/>
    <lineage>
        <taxon>Eukaryota</taxon>
        <taxon>Fungi</taxon>
        <taxon>Dikarya</taxon>
        <taxon>Ascomycota</taxon>
        <taxon>Pezizomycotina</taxon>
        <taxon>Dothideomycetes</taxon>
        <taxon>Dothideomycetidae</taxon>
        <taxon>Mycosphaerellales</taxon>
        <taxon>Teratosphaeriaceae</taxon>
        <taxon>Oleoguttula</taxon>
    </lineage>
</organism>
<keyword evidence="3" id="KW-1185">Reference proteome</keyword>
<feature type="region of interest" description="Disordered" evidence="1">
    <location>
        <begin position="164"/>
        <end position="197"/>
    </location>
</feature>
<feature type="compositionally biased region" description="Basic and acidic residues" evidence="1">
    <location>
        <begin position="169"/>
        <end position="183"/>
    </location>
</feature>
<dbReference type="AlphaFoldDB" id="A0AAV9J3Y5"/>